<dbReference type="AlphaFoldDB" id="A0A2T0FQ34"/>
<reference evidence="1 2" key="1">
    <citation type="submission" date="2017-04" db="EMBL/GenBank/DDBJ databases">
        <title>Genome sequencing of [Candida] sorbophila.</title>
        <authorList>
            <person name="Ahn J.O."/>
        </authorList>
    </citation>
    <scope>NUCLEOTIDE SEQUENCE [LARGE SCALE GENOMIC DNA]</scope>
    <source>
        <strain evidence="1 2">DS02</strain>
    </source>
</reference>
<name>A0A2T0FQ34_9ASCO</name>
<sequence>MESEVEPQVWTDERLNYRPVLSGPNVLFMSSIENKAIIVSEMMLEVDNQVLRLGSLVTAACIAGQNIVLVFASGELKVYSLDLRVIASRQVAIPGEWTLACPPLLAANRNGSYIAIGLLGGALVLYSFDKVLKAVGTLRLPPMVKAVNLITLPVNKLPIIWTFSSCTENNSSYVKLEPSPLSTGEFVAIRLPLQGAPSTAAALDSKDGESIAIYEDQVRYFSMQDIISGRTALKTFSIGKTTAWSVGGGKAYFIAKSTLYSLDVFDGKANMDFVLTDTHVVDLGQINKFAVVSKQGKLVVSYCTDLERGSFVIENDEIKDRKTLSWFYSGFQFNGKSSKLITTIKQAPGLAVIYQASSANIVAEYKENCPPFLTGLNYIEDAQLLFVSSVSTCWMYTVKNGQLKLAGSFDEPVITAGLVHGSVIMITATKAVALSQFAPFKSIVQQVYPISQAHIGFEICTVILDSNEVFVLNPELVEAPRKLDTSGRMVYFVKALDTNTIAVGFEHELRLYDAELFEVKKVIQVNDPAVDCIMSNELVFATTDGSVYMGSSRQHTSGGPVALLSANQKYTLIKTDRLYKVDHSGVIPIHFGQKAVPDRVKSVCKISETDFMVGLDDTLLRIRLDDMPTSVIPRTHFVPTHYSVRQFAQAPHVRAIFVLCNGQILGYDSKYYEPLVLCGLPGELSQEENPRLIHMWNIALSGQKYHHLIVHSGSETSAVIRTYTITRRRQTVTFVARMKKHLKRPIRELTTGPTSILFTESRKPTFLRVLKIEESDSGLKLGDKMSYEQEFVINAIATSGSTVFFAGTNSLLGFREIDFDCSGPVWAIEYPPVKFEHCVVRATPKETFLVLSTDKPELIIFKQMAAHQYKLYQVMWIPHPAAEMRLNHGGTLLVLLKNSDIIEISVSNNVSSVFTIY</sequence>
<dbReference type="RefSeq" id="XP_024667047.1">
    <property type="nucleotide sequence ID" value="XM_024811279.1"/>
</dbReference>
<keyword evidence="2" id="KW-1185">Reference proteome</keyword>
<dbReference type="InterPro" id="IPR011047">
    <property type="entry name" value="Quinoprotein_ADH-like_sf"/>
</dbReference>
<dbReference type="EMBL" id="NDIQ01000022">
    <property type="protein sequence ID" value="PRT57102.1"/>
    <property type="molecule type" value="Genomic_DNA"/>
</dbReference>
<comment type="caution">
    <text evidence="1">The sequence shown here is derived from an EMBL/GenBank/DDBJ whole genome shotgun (WGS) entry which is preliminary data.</text>
</comment>
<dbReference type="Proteomes" id="UP000238350">
    <property type="component" value="Unassembled WGS sequence"/>
</dbReference>
<accession>A0A2T0FQ34</accession>
<organism evidence="1 2">
    <name type="scientific">Wickerhamiella sorbophila</name>
    <dbReference type="NCBI Taxonomy" id="45607"/>
    <lineage>
        <taxon>Eukaryota</taxon>
        <taxon>Fungi</taxon>
        <taxon>Dikarya</taxon>
        <taxon>Ascomycota</taxon>
        <taxon>Saccharomycotina</taxon>
        <taxon>Dipodascomycetes</taxon>
        <taxon>Dipodascales</taxon>
        <taxon>Trichomonascaceae</taxon>
        <taxon>Wickerhamiella</taxon>
    </lineage>
</organism>
<gene>
    <name evidence="1" type="ORF">B9G98_04722</name>
</gene>
<proteinExistence type="predicted"/>
<dbReference type="GeneID" id="36518470"/>
<protein>
    <submittedName>
        <fullName evidence="1">Uncharacterized protein</fullName>
    </submittedName>
</protein>
<dbReference type="SUPFAM" id="SSF50998">
    <property type="entry name" value="Quinoprotein alcohol dehydrogenase-like"/>
    <property type="match status" value="1"/>
</dbReference>
<evidence type="ECO:0000313" key="2">
    <source>
        <dbReference type="Proteomes" id="UP000238350"/>
    </source>
</evidence>
<evidence type="ECO:0000313" key="1">
    <source>
        <dbReference type="EMBL" id="PRT57102.1"/>
    </source>
</evidence>